<sequence>MLLLAGGTQAWTDAGRPLETDGRFVSAPADVYKRPYEGTDNARAAMQRYIDWELQLVAQLANDEIARFHVARAPAAPRA</sequence>
<proteinExistence type="predicted"/>
<dbReference type="InterPro" id="IPR001763">
    <property type="entry name" value="Rhodanese-like_dom"/>
</dbReference>
<accession>A0A0J6SEJ4</accession>
<dbReference type="PATRIC" id="fig|270351.6.peg.1407"/>
<dbReference type="PROSITE" id="PS50206">
    <property type="entry name" value="RHODANESE_3"/>
    <property type="match status" value="1"/>
</dbReference>
<dbReference type="AlphaFoldDB" id="A0A0J6SEJ4"/>
<dbReference type="SUPFAM" id="SSF52821">
    <property type="entry name" value="Rhodanese/Cell cycle control phosphatase"/>
    <property type="match status" value="1"/>
</dbReference>
<gene>
    <name evidence="2" type="ORF">VP06_18875</name>
</gene>
<feature type="domain" description="Rhodanese" evidence="1">
    <location>
        <begin position="3"/>
        <end position="20"/>
    </location>
</feature>
<comment type="caution">
    <text evidence="2">The sequence shown here is derived from an EMBL/GenBank/DDBJ whole genome shotgun (WGS) entry which is preliminary data.</text>
</comment>
<organism evidence="2 3">
    <name type="scientific">Methylobacterium aquaticum</name>
    <dbReference type="NCBI Taxonomy" id="270351"/>
    <lineage>
        <taxon>Bacteria</taxon>
        <taxon>Pseudomonadati</taxon>
        <taxon>Pseudomonadota</taxon>
        <taxon>Alphaproteobacteria</taxon>
        <taxon>Hyphomicrobiales</taxon>
        <taxon>Methylobacteriaceae</taxon>
        <taxon>Methylobacterium</taxon>
    </lineage>
</organism>
<evidence type="ECO:0000313" key="3">
    <source>
        <dbReference type="Proteomes" id="UP000035929"/>
    </source>
</evidence>
<dbReference type="RefSeq" id="WP_048465313.1">
    <property type="nucleotide sequence ID" value="NZ_LABX01000146.1"/>
</dbReference>
<dbReference type="InterPro" id="IPR036873">
    <property type="entry name" value="Rhodanese-like_dom_sf"/>
</dbReference>
<dbReference type="Proteomes" id="UP000035929">
    <property type="component" value="Unassembled WGS sequence"/>
</dbReference>
<protein>
    <recommendedName>
        <fullName evidence="1">Rhodanese domain-containing protein</fullName>
    </recommendedName>
</protein>
<dbReference type="OrthoDB" id="9789585at2"/>
<dbReference type="EMBL" id="LABX01000146">
    <property type="protein sequence ID" value="KMO31808.1"/>
    <property type="molecule type" value="Genomic_DNA"/>
</dbReference>
<name>A0A0J6SEJ4_9HYPH</name>
<evidence type="ECO:0000259" key="1">
    <source>
        <dbReference type="PROSITE" id="PS50206"/>
    </source>
</evidence>
<evidence type="ECO:0000313" key="2">
    <source>
        <dbReference type="EMBL" id="KMO31808.1"/>
    </source>
</evidence>
<reference evidence="2 3" key="1">
    <citation type="submission" date="2015-03" db="EMBL/GenBank/DDBJ databases">
        <title>Genome sequencing of Methylobacterium aquaticum DSM16371 type strain.</title>
        <authorList>
            <person name="Chaudhry V."/>
            <person name="Patil P.B."/>
        </authorList>
    </citation>
    <scope>NUCLEOTIDE SEQUENCE [LARGE SCALE GENOMIC DNA]</scope>
    <source>
        <strain evidence="2 3">DSM 16371</strain>
    </source>
</reference>